<dbReference type="Gene3D" id="1.25.40.10">
    <property type="entry name" value="Tetratricopeptide repeat domain"/>
    <property type="match status" value="1"/>
</dbReference>
<organism evidence="1 2">
    <name type="scientific">Penicillium capsulatum</name>
    <dbReference type="NCBI Taxonomy" id="69766"/>
    <lineage>
        <taxon>Eukaryota</taxon>
        <taxon>Fungi</taxon>
        <taxon>Dikarya</taxon>
        <taxon>Ascomycota</taxon>
        <taxon>Pezizomycotina</taxon>
        <taxon>Eurotiomycetes</taxon>
        <taxon>Eurotiomycetidae</taxon>
        <taxon>Eurotiales</taxon>
        <taxon>Aspergillaceae</taxon>
        <taxon>Penicillium</taxon>
    </lineage>
</organism>
<dbReference type="GO" id="GO:0042162">
    <property type="term" value="F:telomeric DNA binding"/>
    <property type="evidence" value="ECO:0007669"/>
    <property type="project" value="TreeGrafter"/>
</dbReference>
<dbReference type="GO" id="GO:0000184">
    <property type="term" value="P:nuclear-transcribed mRNA catabolic process, nonsense-mediated decay"/>
    <property type="evidence" value="ECO:0007669"/>
    <property type="project" value="TreeGrafter"/>
</dbReference>
<comment type="caution">
    <text evidence="1">The sequence shown here is derived from an EMBL/GenBank/DDBJ whole genome shotgun (WGS) entry which is preliminary data.</text>
</comment>
<dbReference type="EMBL" id="JAPQKO010000007">
    <property type="protein sequence ID" value="KAJ5152463.1"/>
    <property type="molecule type" value="Genomic_DNA"/>
</dbReference>
<reference evidence="1" key="2">
    <citation type="journal article" date="2023" name="IMA Fungus">
        <title>Comparative genomic study of the Penicillium genus elucidates a diverse pangenome and 15 lateral gene transfer events.</title>
        <authorList>
            <person name="Petersen C."/>
            <person name="Sorensen T."/>
            <person name="Nielsen M.R."/>
            <person name="Sondergaard T.E."/>
            <person name="Sorensen J.L."/>
            <person name="Fitzpatrick D.A."/>
            <person name="Frisvad J.C."/>
            <person name="Nielsen K.L."/>
        </authorList>
    </citation>
    <scope>NUCLEOTIDE SEQUENCE</scope>
    <source>
        <strain evidence="1">IBT 21917</strain>
    </source>
</reference>
<dbReference type="GO" id="GO:0070034">
    <property type="term" value="F:telomerase RNA binding"/>
    <property type="evidence" value="ECO:0007669"/>
    <property type="project" value="TreeGrafter"/>
</dbReference>
<protein>
    <recommendedName>
        <fullName evidence="3">DNA/RNA-binding domain-containing protein</fullName>
    </recommendedName>
</protein>
<gene>
    <name evidence="1" type="ORF">N7492_009743</name>
</gene>
<dbReference type="AlphaFoldDB" id="A0A9W9HLV2"/>
<dbReference type="SUPFAM" id="SSF48452">
    <property type="entry name" value="TPR-like"/>
    <property type="match status" value="1"/>
</dbReference>
<dbReference type="InterPro" id="IPR011990">
    <property type="entry name" value="TPR-like_helical_dom_sf"/>
</dbReference>
<name>A0A9W9HLV2_9EURO</name>
<dbReference type="PANTHER" id="PTHR15696:SF0">
    <property type="entry name" value="TELOMERASE-BINDING PROTEIN EST1A"/>
    <property type="match status" value="1"/>
</dbReference>
<dbReference type="OrthoDB" id="2017974at2759"/>
<accession>A0A9W9HLV2</accession>
<evidence type="ECO:0000313" key="2">
    <source>
        <dbReference type="Proteomes" id="UP001146351"/>
    </source>
</evidence>
<sequence length="531" mass="61309">MDNHASLPLYEHTFVSSSADLVSPSREQILRRIYGRLLNIERQCMKFGEELKEPNKELSPSEWRTLVSFYRALLEEHYCFFVTSQHPSATHAVKALALEHYMPARLWRYGIEPCLTYLKNKWLRHRESAQNPPLELQEYALHFIYLAYHTFTLFLQDVAVFDGIWIECLGDLARYRVAFELNDSRERKVWEEVAKGWYNQCAHRSPGIGHFYNHLGILAQPDVLKQLFYYTKAVIAVIPFDEAYQGIDYLTRVALKGKISNEMVSTFVQTHSILLNRGSSVHFLTCANHFLSLLQRDLSRLHLEEQGVYIMCCNFAALLRYSDTDAIIAPSAQENGSTTNPYYNTRTETSHERPSPQRWVEAVEANHDNFARGENQAALRKSGALVFKTFSCFLDGIENPNTHAAVHTSLVFIWYLAHQCAVMQQLEDLIPWLEIIKLLNTIFSGRNAPFHQAETFLSPEHTTPKPLPEDLLIRGQAWSEPYYPSDFFEGVSFNDEYPLTEKVSRASYRAHRCFWLGVQLAMVGLLSLLHE</sequence>
<dbReference type="GO" id="GO:0005697">
    <property type="term" value="C:telomerase holoenzyme complex"/>
    <property type="evidence" value="ECO:0007669"/>
    <property type="project" value="TreeGrafter"/>
</dbReference>
<dbReference type="PANTHER" id="PTHR15696">
    <property type="entry name" value="SMG-7 SUPPRESSOR WITH MORPHOLOGICAL EFFECT ON GENITALIA PROTEIN 7"/>
    <property type="match status" value="1"/>
</dbReference>
<evidence type="ECO:0008006" key="3">
    <source>
        <dbReference type="Google" id="ProtNLM"/>
    </source>
</evidence>
<keyword evidence="2" id="KW-1185">Reference proteome</keyword>
<proteinExistence type="predicted"/>
<reference evidence="1" key="1">
    <citation type="submission" date="2022-11" db="EMBL/GenBank/DDBJ databases">
        <authorList>
            <person name="Petersen C."/>
        </authorList>
    </citation>
    <scope>NUCLEOTIDE SEQUENCE</scope>
    <source>
        <strain evidence="1">IBT 21917</strain>
    </source>
</reference>
<dbReference type="InterPro" id="IPR045153">
    <property type="entry name" value="Est1/Ebs1-like"/>
</dbReference>
<evidence type="ECO:0000313" key="1">
    <source>
        <dbReference type="EMBL" id="KAJ5152463.1"/>
    </source>
</evidence>
<dbReference type="Proteomes" id="UP001146351">
    <property type="component" value="Unassembled WGS sequence"/>
</dbReference>